<sequence length="152" mass="16732">MNTLVTYFSVGGTTKRIAEEFAAQIGADVFEIVPTEPYTKADINYMNPLSRCNKEQIGKKDVPVNGTVADFDQYDTVYIGFPIWYAQAPRVVYTFCKEYNWNGKKVCAFATSGGSGIGKTAEKLAPYVEGAASVDAKLVHNVDEIKKKGKQI</sequence>
<dbReference type="PANTHER" id="PTHR39201">
    <property type="entry name" value="EXPORTED PROTEIN-RELATED"/>
    <property type="match status" value="1"/>
</dbReference>
<protein>
    <submittedName>
        <fullName evidence="2">Flavodoxin</fullName>
    </submittedName>
</protein>
<dbReference type="GO" id="GO:0010181">
    <property type="term" value="F:FMN binding"/>
    <property type="evidence" value="ECO:0007669"/>
    <property type="project" value="InterPro"/>
</dbReference>
<organism evidence="2 3">
    <name type="scientific">Agathobacter ruminis</name>
    <dbReference type="NCBI Taxonomy" id="1712665"/>
    <lineage>
        <taxon>Bacteria</taxon>
        <taxon>Bacillati</taxon>
        <taxon>Bacillota</taxon>
        <taxon>Clostridia</taxon>
        <taxon>Lachnospirales</taxon>
        <taxon>Lachnospiraceae</taxon>
        <taxon>Agathobacter</taxon>
    </lineage>
</organism>
<dbReference type="AlphaFoldDB" id="A0A2G3E2H8"/>
<dbReference type="RefSeq" id="WP_099386238.1">
    <property type="nucleotide sequence ID" value="NZ_JANSWH010000031.1"/>
</dbReference>
<gene>
    <name evidence="2" type="ORF">CSX02_07645</name>
</gene>
<dbReference type="InterPro" id="IPR029039">
    <property type="entry name" value="Flavoprotein-like_sf"/>
</dbReference>
<reference evidence="2 3" key="1">
    <citation type="submission" date="2017-10" db="EMBL/GenBank/DDBJ databases">
        <title>Resolving the taxonomy of Roseburia spp., Eubacterium rectale and Agathobacter spp. through phylogenomic analysis.</title>
        <authorList>
            <person name="Sheridan P.O."/>
            <person name="Walker A.W."/>
            <person name="Duncan S.H."/>
            <person name="Scott K.P."/>
            <person name="Toole P.W.O."/>
            <person name="Luis P."/>
            <person name="Flint H.J."/>
        </authorList>
    </citation>
    <scope>NUCLEOTIDE SEQUENCE [LARGE SCALE GENOMIC DNA]</scope>
    <source>
        <strain evidence="2 3">JK623</strain>
    </source>
</reference>
<comment type="caution">
    <text evidence="2">The sequence shown here is derived from an EMBL/GenBank/DDBJ whole genome shotgun (WGS) entry which is preliminary data.</text>
</comment>
<name>A0A2G3E2H8_9FIRM</name>
<accession>A0A2G3E2H8</accession>
<dbReference type="Gene3D" id="3.40.50.360">
    <property type="match status" value="1"/>
</dbReference>
<dbReference type="SUPFAM" id="SSF52218">
    <property type="entry name" value="Flavoproteins"/>
    <property type="match status" value="1"/>
</dbReference>
<proteinExistence type="predicted"/>
<dbReference type="InterPro" id="IPR008254">
    <property type="entry name" value="Flavodoxin/NO_synth"/>
</dbReference>
<reference evidence="2 3" key="2">
    <citation type="submission" date="2017-10" db="EMBL/GenBank/DDBJ databases">
        <authorList>
            <person name="Banno H."/>
            <person name="Chua N.-H."/>
        </authorList>
    </citation>
    <scope>NUCLEOTIDE SEQUENCE [LARGE SCALE GENOMIC DNA]</scope>
    <source>
        <strain evidence="2 3">JK623</strain>
    </source>
</reference>
<evidence type="ECO:0000259" key="1">
    <source>
        <dbReference type="Pfam" id="PF12682"/>
    </source>
</evidence>
<dbReference type="PANTHER" id="PTHR39201:SF1">
    <property type="entry name" value="FLAVODOXIN-LIKE DOMAIN-CONTAINING PROTEIN"/>
    <property type="match status" value="1"/>
</dbReference>
<dbReference type="GO" id="GO:0016651">
    <property type="term" value="F:oxidoreductase activity, acting on NAD(P)H"/>
    <property type="evidence" value="ECO:0007669"/>
    <property type="project" value="UniProtKB-ARBA"/>
</dbReference>
<evidence type="ECO:0000313" key="2">
    <source>
        <dbReference type="EMBL" id="PHU37486.1"/>
    </source>
</evidence>
<feature type="domain" description="Flavodoxin-like" evidence="1">
    <location>
        <begin position="3"/>
        <end position="141"/>
    </location>
</feature>
<dbReference type="Pfam" id="PF12682">
    <property type="entry name" value="Flavodoxin_4"/>
    <property type="match status" value="1"/>
</dbReference>
<keyword evidence="3" id="KW-1185">Reference proteome</keyword>
<dbReference type="Proteomes" id="UP000224563">
    <property type="component" value="Unassembled WGS sequence"/>
</dbReference>
<dbReference type="EMBL" id="PDYG01000049">
    <property type="protein sequence ID" value="PHU37486.1"/>
    <property type="molecule type" value="Genomic_DNA"/>
</dbReference>
<evidence type="ECO:0000313" key="3">
    <source>
        <dbReference type="Proteomes" id="UP000224563"/>
    </source>
</evidence>